<evidence type="ECO:0000256" key="2">
    <source>
        <dbReference type="ARBA" id="ARBA00023136"/>
    </source>
</evidence>
<dbReference type="RefSeq" id="WP_382203936.1">
    <property type="nucleotide sequence ID" value="NZ_JBHTBZ010000082.1"/>
</dbReference>
<sequence length="232" mass="23563">MNKRIQTTAAVLSLALLATGCANMSETQQGTAKGAGIGAAAGAVLGAVTGGSSGAAKGAAIGAGVGAIGGYVWTQRMEDQRKKMEAATQGTGIDVVKTEDNQLKINVPSDISFDVGRADIKANFATVLDGFAQGLVANPQSRVRIVGHTDSTGSDAINDPLSVNRATRTRDHLVARGVALSRVDVSGMGARQPIASNDSAEGRGRNRRVEIFMAEAAPAPAPTPTATVAPAR</sequence>
<dbReference type="PROSITE" id="PS51257">
    <property type="entry name" value="PROKAR_LIPOPROTEIN"/>
    <property type="match status" value="1"/>
</dbReference>
<dbReference type="Pfam" id="PF13441">
    <property type="entry name" value="Gly-zipper_YMGG"/>
    <property type="match status" value="1"/>
</dbReference>
<evidence type="ECO:0000313" key="7">
    <source>
        <dbReference type="EMBL" id="MFC7462815.1"/>
    </source>
</evidence>
<accession>A0ABW2SIQ5</accession>
<evidence type="ECO:0000259" key="6">
    <source>
        <dbReference type="PROSITE" id="PS51123"/>
    </source>
</evidence>
<dbReference type="InterPro" id="IPR050330">
    <property type="entry name" value="Bact_OuterMem_StrucFunc"/>
</dbReference>
<dbReference type="InterPro" id="IPR006665">
    <property type="entry name" value="OmpA-like"/>
</dbReference>
<dbReference type="InterPro" id="IPR036737">
    <property type="entry name" value="OmpA-like_sf"/>
</dbReference>
<dbReference type="SUPFAM" id="SSF103088">
    <property type="entry name" value="OmpA-like"/>
    <property type="match status" value="1"/>
</dbReference>
<evidence type="ECO:0000256" key="5">
    <source>
        <dbReference type="SAM" id="SignalP"/>
    </source>
</evidence>
<dbReference type="Gene3D" id="3.30.1330.60">
    <property type="entry name" value="OmpA-like domain"/>
    <property type="match status" value="1"/>
</dbReference>
<dbReference type="PANTHER" id="PTHR30329">
    <property type="entry name" value="STATOR ELEMENT OF FLAGELLAR MOTOR COMPLEX"/>
    <property type="match status" value="1"/>
</dbReference>
<name>A0ABW2SIQ5_9BURK</name>
<feature type="signal peptide" evidence="5">
    <location>
        <begin position="1"/>
        <end position="24"/>
    </location>
</feature>
<feature type="chain" id="PRO_5046046821" evidence="5">
    <location>
        <begin position="25"/>
        <end position="232"/>
    </location>
</feature>
<dbReference type="CDD" id="cd07185">
    <property type="entry name" value="OmpA_C-like"/>
    <property type="match status" value="1"/>
</dbReference>
<dbReference type="EMBL" id="JBHTBZ010000082">
    <property type="protein sequence ID" value="MFC7462815.1"/>
    <property type="molecule type" value="Genomic_DNA"/>
</dbReference>
<comment type="caution">
    <text evidence="7">The sequence shown here is derived from an EMBL/GenBank/DDBJ whole genome shotgun (WGS) entry which is preliminary data.</text>
</comment>
<evidence type="ECO:0000256" key="4">
    <source>
        <dbReference type="PROSITE-ProRule" id="PRU00473"/>
    </source>
</evidence>
<protein>
    <submittedName>
        <fullName evidence="7">OmpA family protein</fullName>
    </submittedName>
</protein>
<keyword evidence="3" id="KW-0998">Cell outer membrane</keyword>
<dbReference type="InterPro" id="IPR027367">
    <property type="entry name" value="Gly-zipper_YMGG"/>
</dbReference>
<dbReference type="Pfam" id="PF00691">
    <property type="entry name" value="OmpA"/>
    <property type="match status" value="1"/>
</dbReference>
<keyword evidence="2 4" id="KW-0472">Membrane</keyword>
<evidence type="ECO:0000256" key="3">
    <source>
        <dbReference type="ARBA" id="ARBA00023237"/>
    </source>
</evidence>
<reference evidence="8" key="1">
    <citation type="journal article" date="2019" name="Int. J. Syst. Evol. Microbiol.">
        <title>The Global Catalogue of Microorganisms (GCM) 10K type strain sequencing project: providing services to taxonomists for standard genome sequencing and annotation.</title>
        <authorList>
            <consortium name="The Broad Institute Genomics Platform"/>
            <consortium name="The Broad Institute Genome Sequencing Center for Infectious Disease"/>
            <person name="Wu L."/>
            <person name="Ma J."/>
        </authorList>
    </citation>
    <scope>NUCLEOTIDE SEQUENCE [LARGE SCALE GENOMIC DNA]</scope>
    <source>
        <strain evidence="8">CCUG 53903</strain>
    </source>
</reference>
<proteinExistence type="predicted"/>
<gene>
    <name evidence="7" type="ORF">ACFQU0_20545</name>
</gene>
<comment type="subcellular location">
    <subcellularLocation>
        <location evidence="1">Cell outer membrane</location>
    </subcellularLocation>
</comment>
<evidence type="ECO:0000256" key="1">
    <source>
        <dbReference type="ARBA" id="ARBA00004442"/>
    </source>
</evidence>
<dbReference type="PRINTS" id="PR01023">
    <property type="entry name" value="NAFLGMOTY"/>
</dbReference>
<keyword evidence="8" id="KW-1185">Reference proteome</keyword>
<dbReference type="Proteomes" id="UP001596457">
    <property type="component" value="Unassembled WGS sequence"/>
</dbReference>
<dbReference type="InterPro" id="IPR006664">
    <property type="entry name" value="OMP_bac"/>
</dbReference>
<dbReference type="PROSITE" id="PS51123">
    <property type="entry name" value="OMPA_2"/>
    <property type="match status" value="1"/>
</dbReference>
<keyword evidence="5" id="KW-0732">Signal</keyword>
<dbReference type="PANTHER" id="PTHR30329:SF21">
    <property type="entry name" value="LIPOPROTEIN YIAD-RELATED"/>
    <property type="match status" value="1"/>
</dbReference>
<organism evidence="7 8">
    <name type="scientific">Hydrogenophaga defluvii</name>
    <dbReference type="NCBI Taxonomy" id="249410"/>
    <lineage>
        <taxon>Bacteria</taxon>
        <taxon>Pseudomonadati</taxon>
        <taxon>Pseudomonadota</taxon>
        <taxon>Betaproteobacteria</taxon>
        <taxon>Burkholderiales</taxon>
        <taxon>Comamonadaceae</taxon>
        <taxon>Hydrogenophaga</taxon>
    </lineage>
</organism>
<feature type="domain" description="OmpA-like" evidence="6">
    <location>
        <begin position="100"/>
        <end position="217"/>
    </location>
</feature>
<evidence type="ECO:0000313" key="8">
    <source>
        <dbReference type="Proteomes" id="UP001596457"/>
    </source>
</evidence>
<dbReference type="PRINTS" id="PR01021">
    <property type="entry name" value="OMPADOMAIN"/>
</dbReference>